<dbReference type="Proteomes" id="UP001500552">
    <property type="component" value="Unassembled WGS sequence"/>
</dbReference>
<evidence type="ECO:0000256" key="1">
    <source>
        <dbReference type="SAM" id="Coils"/>
    </source>
</evidence>
<evidence type="ECO:0000313" key="2">
    <source>
        <dbReference type="EMBL" id="GAA4434598.1"/>
    </source>
</evidence>
<reference evidence="3" key="1">
    <citation type="journal article" date="2019" name="Int. J. Syst. Evol. Microbiol.">
        <title>The Global Catalogue of Microorganisms (GCM) 10K type strain sequencing project: providing services to taxonomists for standard genome sequencing and annotation.</title>
        <authorList>
            <consortium name="The Broad Institute Genomics Platform"/>
            <consortium name="The Broad Institute Genome Sequencing Center for Infectious Disease"/>
            <person name="Wu L."/>
            <person name="Ma J."/>
        </authorList>
    </citation>
    <scope>NUCLEOTIDE SEQUENCE [LARGE SCALE GENOMIC DNA]</scope>
    <source>
        <strain evidence="3">JCM 17926</strain>
    </source>
</reference>
<comment type="caution">
    <text evidence="2">The sequence shown here is derived from an EMBL/GenBank/DDBJ whole genome shotgun (WGS) entry which is preliminary data.</text>
</comment>
<sequence>MDQVAQLVARAQALLDNPTATIQQLNAVYYICIGRNCTTERKIRYMLNSFVNNPNSYRLRIESYFSEKKMENEKRNYRFTRAAAGSVIMLHDKNGRPVKVTAETLTDERAELVLSNPRLAHNIERIPGTEIKPKPSEEEKAEQAAAEEAAKLEALAAAEKAAAEKAAAEAAEAERLAAEQAAAEEAAKLENAQKRYTELLGHKPGNRSLETLLAAIAEAEAEDKE</sequence>
<evidence type="ECO:0000313" key="3">
    <source>
        <dbReference type="Proteomes" id="UP001500552"/>
    </source>
</evidence>
<feature type="coiled-coil region" evidence="1">
    <location>
        <begin position="138"/>
        <end position="195"/>
    </location>
</feature>
<keyword evidence="1" id="KW-0175">Coiled coil</keyword>
<gene>
    <name evidence="2" type="ORF">GCM10023188_25700</name>
</gene>
<organism evidence="2 3">
    <name type="scientific">Pontibacter saemangeumensis</name>
    <dbReference type="NCBI Taxonomy" id="1084525"/>
    <lineage>
        <taxon>Bacteria</taxon>
        <taxon>Pseudomonadati</taxon>
        <taxon>Bacteroidota</taxon>
        <taxon>Cytophagia</taxon>
        <taxon>Cytophagales</taxon>
        <taxon>Hymenobacteraceae</taxon>
        <taxon>Pontibacter</taxon>
    </lineage>
</organism>
<keyword evidence="3" id="KW-1185">Reference proteome</keyword>
<proteinExistence type="predicted"/>
<name>A0ABP8LU00_9BACT</name>
<dbReference type="EMBL" id="BAABHC010000014">
    <property type="protein sequence ID" value="GAA4434598.1"/>
    <property type="molecule type" value="Genomic_DNA"/>
</dbReference>
<dbReference type="RefSeq" id="WP_345159598.1">
    <property type="nucleotide sequence ID" value="NZ_BAABHC010000014.1"/>
</dbReference>
<accession>A0ABP8LU00</accession>
<protein>
    <submittedName>
        <fullName evidence="2">Uncharacterized protein</fullName>
    </submittedName>
</protein>